<gene>
    <name evidence="2" type="ORF">DSL72_008013</name>
</gene>
<accession>A0A8A3PIQ2</accession>
<protein>
    <submittedName>
        <fullName evidence="2">Uncharacterized protein</fullName>
    </submittedName>
</protein>
<evidence type="ECO:0000256" key="1">
    <source>
        <dbReference type="SAM" id="MobiDB-lite"/>
    </source>
</evidence>
<sequence length="169" mass="18770">MCNFICTVELCPSCGNIKTIVEKGILCESNFPSVTGEGVSRCEAYREHLNTIVSDSQCIRYHREDLEEEMTPSRDSKSDSIEIVQDSNAKSMQAQWMAEGISEDDCDPNDDQNSAVSDVSSLSDDHDASMMAELLTGEVQDNDDISDVDDCFERDSNEENGPDHETRAQ</sequence>
<name>A0A8A3PIQ2_9HELO</name>
<dbReference type="Proteomes" id="UP000672032">
    <property type="component" value="Chromosome 5"/>
</dbReference>
<keyword evidence="3" id="KW-1185">Reference proteome</keyword>
<reference evidence="2" key="1">
    <citation type="submission" date="2020-10" db="EMBL/GenBank/DDBJ databases">
        <title>Genome Sequence of Monilinia vaccinii-corymbosi Sheds Light on Mummy Berry Disease Infection of Blueberry and Mating Type.</title>
        <authorList>
            <person name="Yow A.G."/>
            <person name="Zhang Y."/>
            <person name="Bansal K."/>
            <person name="Eacker S.M."/>
            <person name="Sullivan S."/>
            <person name="Liachko I."/>
            <person name="Cubeta M.A."/>
            <person name="Rollins J.A."/>
            <person name="Ashrafi H."/>
        </authorList>
    </citation>
    <scope>NUCLEOTIDE SEQUENCE</scope>
    <source>
        <strain evidence="2">RL-1</strain>
    </source>
</reference>
<dbReference type="OrthoDB" id="3522805at2759"/>
<feature type="compositionally biased region" description="Acidic residues" evidence="1">
    <location>
        <begin position="140"/>
        <end position="150"/>
    </location>
</feature>
<feature type="compositionally biased region" description="Acidic residues" evidence="1">
    <location>
        <begin position="101"/>
        <end position="110"/>
    </location>
</feature>
<feature type="region of interest" description="Disordered" evidence="1">
    <location>
        <begin position="100"/>
        <end position="169"/>
    </location>
</feature>
<dbReference type="AlphaFoldDB" id="A0A8A3PIQ2"/>
<dbReference type="EMBL" id="CP063409">
    <property type="protein sequence ID" value="QSZ35148.1"/>
    <property type="molecule type" value="Genomic_DNA"/>
</dbReference>
<evidence type="ECO:0000313" key="3">
    <source>
        <dbReference type="Proteomes" id="UP000672032"/>
    </source>
</evidence>
<evidence type="ECO:0000313" key="2">
    <source>
        <dbReference type="EMBL" id="QSZ35148.1"/>
    </source>
</evidence>
<proteinExistence type="predicted"/>
<feature type="compositionally biased region" description="Basic and acidic residues" evidence="1">
    <location>
        <begin position="151"/>
        <end position="169"/>
    </location>
</feature>
<organism evidence="2 3">
    <name type="scientific">Monilinia vaccinii-corymbosi</name>
    <dbReference type="NCBI Taxonomy" id="61207"/>
    <lineage>
        <taxon>Eukaryota</taxon>
        <taxon>Fungi</taxon>
        <taxon>Dikarya</taxon>
        <taxon>Ascomycota</taxon>
        <taxon>Pezizomycotina</taxon>
        <taxon>Leotiomycetes</taxon>
        <taxon>Helotiales</taxon>
        <taxon>Sclerotiniaceae</taxon>
        <taxon>Monilinia</taxon>
    </lineage>
</organism>